<dbReference type="KEGG" id="mmo:MMOB3580"/>
<accession>Q6KHT4</accession>
<dbReference type="HOGENOM" id="CLU_112434_0_0_14"/>
<evidence type="ECO:0000313" key="3">
    <source>
        <dbReference type="Proteomes" id="UP000009072"/>
    </source>
</evidence>
<sequence length="195" mass="23018">MDLVLKTSNVLGTQGSGTNNVVWVIFGLIVALAAGFFLFTFLRDKRKKRIIREDKIRKLIKSEIIQQEIILEINNLITLNKQALDEFIPSIGKLKMSEINDISKNKLKELTESEKYFKYIKSQDEFKDFQNHLQNLSQNKANVWEKICSESLDFFKNKFEKIDWNDELKEYNLKSKNQLEKLFFLKNNNDLEKTE</sequence>
<keyword evidence="3" id="KW-1185">Reference proteome</keyword>
<keyword evidence="1" id="KW-0472">Membrane</keyword>
<evidence type="ECO:0000313" key="2">
    <source>
        <dbReference type="EMBL" id="AAT27844.1"/>
    </source>
</evidence>
<dbReference type="OrthoDB" id="401106at2"/>
<proteinExistence type="predicted"/>
<feature type="transmembrane region" description="Helical" evidence="1">
    <location>
        <begin position="20"/>
        <end position="42"/>
    </location>
</feature>
<dbReference type="eggNOG" id="ENOG5032EWJ">
    <property type="taxonomic scope" value="Bacteria"/>
</dbReference>
<name>Q6KHT4_MYCM1</name>
<reference evidence="2 3" key="1">
    <citation type="journal article" date="2004" name="Genome Res.">
        <title>The complete genome and proteome of Mycoplasma mobile.</title>
        <authorList>
            <person name="Jaffe J.D."/>
            <person name="Stange-Thomann N."/>
            <person name="Smith C."/>
            <person name="DeCaprio D."/>
            <person name="Fisher S."/>
            <person name="Butler J."/>
            <person name="Calvo S."/>
            <person name="Elkins T."/>
            <person name="FitzGerald M.G."/>
            <person name="Hafez N."/>
            <person name="Kodira C.D."/>
            <person name="Major J."/>
            <person name="Wang S."/>
            <person name="Wilkinson J."/>
            <person name="Nicol R."/>
            <person name="Nusbaum C."/>
            <person name="Birren B."/>
            <person name="Berg H.C."/>
            <person name="Church G.M."/>
        </authorList>
    </citation>
    <scope>NUCLEOTIDE SEQUENCE [LARGE SCALE GENOMIC DNA]</scope>
    <source>
        <strain evidence="3">ATCC 43663 / 163K / NCTC 11711</strain>
    </source>
</reference>
<organism evidence="2 3">
    <name type="scientific">Mycoplasma mobile (strain ATCC 43663 / 163K / NCTC 11711)</name>
    <name type="common">Mesomycoplasma mobile</name>
    <dbReference type="NCBI Taxonomy" id="267748"/>
    <lineage>
        <taxon>Bacteria</taxon>
        <taxon>Bacillati</taxon>
        <taxon>Mycoplasmatota</taxon>
        <taxon>Mycoplasmoidales</taxon>
        <taxon>Metamycoplasmataceae</taxon>
        <taxon>Mesomycoplasma</taxon>
    </lineage>
</organism>
<protein>
    <submittedName>
        <fullName evidence="2">Expressed protein</fullName>
    </submittedName>
</protein>
<gene>
    <name evidence="2" type="ordered locus">MMOB3580</name>
</gene>
<dbReference type="EMBL" id="AE017308">
    <property type="protein sequence ID" value="AAT27844.1"/>
    <property type="molecule type" value="Genomic_DNA"/>
</dbReference>
<keyword evidence="1" id="KW-0812">Transmembrane</keyword>
<dbReference type="NCBIfam" id="NF045939">
    <property type="entry name" value="MHJ_0274_fam"/>
    <property type="match status" value="1"/>
</dbReference>
<dbReference type="AlphaFoldDB" id="Q6KHT4"/>
<evidence type="ECO:0000256" key="1">
    <source>
        <dbReference type="SAM" id="Phobius"/>
    </source>
</evidence>
<dbReference type="RefSeq" id="WP_011264878.1">
    <property type="nucleotide sequence ID" value="NC_006908.1"/>
</dbReference>
<dbReference type="Proteomes" id="UP000009072">
    <property type="component" value="Chromosome"/>
</dbReference>
<keyword evidence="1" id="KW-1133">Transmembrane helix</keyword>